<accession>A0AAD8HQJ6</accession>
<gene>
    <name evidence="3" type="ORF">POM88_037113</name>
</gene>
<reference evidence="3" key="1">
    <citation type="submission" date="2023-02" db="EMBL/GenBank/DDBJ databases">
        <title>Genome of toxic invasive species Heracleum sosnowskyi carries increased number of genes despite the absence of recent whole-genome duplications.</title>
        <authorList>
            <person name="Schelkunov M."/>
            <person name="Shtratnikova V."/>
            <person name="Makarenko M."/>
            <person name="Klepikova A."/>
            <person name="Omelchenko D."/>
            <person name="Novikova G."/>
            <person name="Obukhova E."/>
            <person name="Bogdanov V."/>
            <person name="Penin A."/>
            <person name="Logacheva M."/>
        </authorList>
    </citation>
    <scope>NUCLEOTIDE SEQUENCE</scope>
    <source>
        <strain evidence="3">Hsosn_3</strain>
        <tissue evidence="3">Leaf</tissue>
    </source>
</reference>
<dbReference type="GO" id="GO:0008168">
    <property type="term" value="F:methyltransferase activity"/>
    <property type="evidence" value="ECO:0007669"/>
    <property type="project" value="InterPro"/>
</dbReference>
<dbReference type="PANTHER" id="PTHR32319">
    <property type="entry name" value="BACTERIAL HEMOLYSIN-LIKE PROTEIN"/>
    <property type="match status" value="1"/>
</dbReference>
<dbReference type="Gene3D" id="3.40.640.10">
    <property type="entry name" value="Type I PLP-dependent aspartate aminotransferase-like (Major domain)"/>
    <property type="match status" value="1"/>
</dbReference>
<dbReference type="AlphaFoldDB" id="A0AAD8HQJ6"/>
<dbReference type="InterPro" id="IPR015424">
    <property type="entry name" value="PyrdxlP-dep_Trfase"/>
</dbReference>
<evidence type="ECO:0000259" key="2">
    <source>
        <dbReference type="Pfam" id="PF01728"/>
    </source>
</evidence>
<dbReference type="EMBL" id="JAUIZM010000008">
    <property type="protein sequence ID" value="KAK1371021.1"/>
    <property type="molecule type" value="Genomic_DNA"/>
</dbReference>
<dbReference type="PANTHER" id="PTHR32319:SF0">
    <property type="entry name" value="BACTERIAL HEMOLYSIN-LIKE PROTEIN"/>
    <property type="match status" value="1"/>
</dbReference>
<dbReference type="InterPro" id="IPR047048">
    <property type="entry name" value="TlyA"/>
</dbReference>
<reference evidence="3" key="2">
    <citation type="submission" date="2023-05" db="EMBL/GenBank/DDBJ databases">
        <authorList>
            <person name="Schelkunov M.I."/>
        </authorList>
    </citation>
    <scope>NUCLEOTIDE SEQUENCE</scope>
    <source>
        <strain evidence="3">Hsosn_3</strain>
        <tissue evidence="3">Leaf</tissue>
    </source>
</reference>
<dbReference type="Gene3D" id="3.40.50.150">
    <property type="entry name" value="Vaccinia Virus protein VP39"/>
    <property type="match status" value="1"/>
</dbReference>
<feature type="domain" description="Ribosomal RNA methyltransferase FtsJ" evidence="2">
    <location>
        <begin position="174"/>
        <end position="226"/>
    </location>
</feature>
<keyword evidence="4" id="KW-1185">Reference proteome</keyword>
<dbReference type="GO" id="GO:0032259">
    <property type="term" value="P:methylation"/>
    <property type="evidence" value="ECO:0007669"/>
    <property type="project" value="InterPro"/>
</dbReference>
<evidence type="ECO:0000313" key="3">
    <source>
        <dbReference type="EMBL" id="KAK1371021.1"/>
    </source>
</evidence>
<dbReference type="InterPro" id="IPR015421">
    <property type="entry name" value="PyrdxlP-dep_Trfase_major"/>
</dbReference>
<dbReference type="InterPro" id="IPR029063">
    <property type="entry name" value="SAM-dependent_MTases_sf"/>
</dbReference>
<dbReference type="InterPro" id="IPR002877">
    <property type="entry name" value="RNA_MeTrfase_FtsJ_dom"/>
</dbReference>
<dbReference type="SUPFAM" id="SSF53335">
    <property type="entry name" value="S-adenosyl-L-methionine-dependent methyltransferases"/>
    <property type="match status" value="1"/>
</dbReference>
<keyword evidence="1" id="KW-0694">RNA-binding</keyword>
<dbReference type="Pfam" id="PF01728">
    <property type="entry name" value="FtsJ"/>
    <property type="match status" value="1"/>
</dbReference>
<comment type="caution">
    <text evidence="3">The sequence shown here is derived from an EMBL/GenBank/DDBJ whole genome shotgun (WGS) entry which is preliminary data.</text>
</comment>
<evidence type="ECO:0000313" key="4">
    <source>
        <dbReference type="Proteomes" id="UP001237642"/>
    </source>
</evidence>
<dbReference type="SUPFAM" id="SSF53383">
    <property type="entry name" value="PLP-dependent transferases"/>
    <property type="match status" value="2"/>
</dbReference>
<sequence length="402" mass="44449">MFGCDKYNIKPDLVSIAKGLSSAYMPIGAVLASLSSRLRALLICSGEAGNIVGFSTVKSNTSFQSLTFLDFELDDAVPQALLKAIDKFEDWLEDVRKGEKIPEGYILMHRKDLGKDSSNSETQSSSQFEHAEIYAFSLWQLGKNDLVLSVVRTLASSVLSLEKTSVAGCISFISGKVALDSGLSTGGFTDCLLQYGASFVYGVDVGYGQLHEEHLPKPLLVMVHLDRVQLQHLHCLQTSRAVAVVHVTDDSTGCVVEDPKRLLTILSEKRPSSRDLFILSTKTKLSSNFTAHVPPIRSNIFVFHLNSIIGFRRCILIQVKSAVGNFVAVLGKLVYKSCLRLCWAPQEAFNRIADVVQEVVKKMKMVEEEKLWMVKKARLAVEACDQELKDKARKVAAQKMDL</sequence>
<evidence type="ECO:0000256" key="1">
    <source>
        <dbReference type="ARBA" id="ARBA00022884"/>
    </source>
</evidence>
<organism evidence="3 4">
    <name type="scientific">Heracleum sosnowskyi</name>
    <dbReference type="NCBI Taxonomy" id="360622"/>
    <lineage>
        <taxon>Eukaryota</taxon>
        <taxon>Viridiplantae</taxon>
        <taxon>Streptophyta</taxon>
        <taxon>Embryophyta</taxon>
        <taxon>Tracheophyta</taxon>
        <taxon>Spermatophyta</taxon>
        <taxon>Magnoliopsida</taxon>
        <taxon>eudicotyledons</taxon>
        <taxon>Gunneridae</taxon>
        <taxon>Pentapetalae</taxon>
        <taxon>asterids</taxon>
        <taxon>campanulids</taxon>
        <taxon>Apiales</taxon>
        <taxon>Apiaceae</taxon>
        <taxon>Apioideae</taxon>
        <taxon>apioid superclade</taxon>
        <taxon>Tordylieae</taxon>
        <taxon>Tordyliinae</taxon>
        <taxon>Heracleum</taxon>
    </lineage>
</organism>
<name>A0AAD8HQJ6_9APIA</name>
<dbReference type="Proteomes" id="UP001237642">
    <property type="component" value="Unassembled WGS sequence"/>
</dbReference>
<protein>
    <recommendedName>
        <fullName evidence="2">Ribosomal RNA methyltransferase FtsJ domain-containing protein</fullName>
    </recommendedName>
</protein>
<dbReference type="GO" id="GO:0003723">
    <property type="term" value="F:RNA binding"/>
    <property type="evidence" value="ECO:0007669"/>
    <property type="project" value="UniProtKB-KW"/>
</dbReference>
<proteinExistence type="predicted"/>